<feature type="chain" id="PRO_5037596403" evidence="1">
    <location>
        <begin position="27"/>
        <end position="94"/>
    </location>
</feature>
<evidence type="ECO:0000313" key="2">
    <source>
        <dbReference type="Proteomes" id="UP000887569"/>
    </source>
</evidence>
<dbReference type="WBParaSite" id="PgR032X_g092_t01">
    <property type="protein sequence ID" value="PgR032X_g092_t01"/>
    <property type="gene ID" value="PgR032X_g092"/>
</dbReference>
<evidence type="ECO:0000256" key="1">
    <source>
        <dbReference type="SAM" id="SignalP"/>
    </source>
</evidence>
<dbReference type="Proteomes" id="UP000887569">
    <property type="component" value="Unplaced"/>
</dbReference>
<proteinExistence type="predicted"/>
<reference evidence="3" key="1">
    <citation type="submission" date="2022-11" db="UniProtKB">
        <authorList>
            <consortium name="WormBaseParasite"/>
        </authorList>
    </citation>
    <scope>IDENTIFICATION</scope>
</reference>
<evidence type="ECO:0000313" key="3">
    <source>
        <dbReference type="WBParaSite" id="PgR032X_g092_t01"/>
    </source>
</evidence>
<accession>A0A915BAF3</accession>
<dbReference type="AlphaFoldDB" id="A0A915BAF3"/>
<organism evidence="2 3">
    <name type="scientific">Parascaris univalens</name>
    <name type="common">Nematode worm</name>
    <dbReference type="NCBI Taxonomy" id="6257"/>
    <lineage>
        <taxon>Eukaryota</taxon>
        <taxon>Metazoa</taxon>
        <taxon>Ecdysozoa</taxon>
        <taxon>Nematoda</taxon>
        <taxon>Chromadorea</taxon>
        <taxon>Rhabditida</taxon>
        <taxon>Spirurina</taxon>
        <taxon>Ascaridomorpha</taxon>
        <taxon>Ascaridoidea</taxon>
        <taxon>Ascarididae</taxon>
        <taxon>Parascaris</taxon>
    </lineage>
</organism>
<keyword evidence="2" id="KW-1185">Reference proteome</keyword>
<keyword evidence="1" id="KW-0732">Signal</keyword>
<sequence>SNSKRSVPSIVKHCTLSAALLKLCSALSMRIFSSSAQFGERNRTLSWTLPTHTPSMLNAASAISPLSRINQRSGPSNLLRRGIMPSWTSLSRTL</sequence>
<name>A0A915BAF3_PARUN</name>
<feature type="signal peptide" evidence="1">
    <location>
        <begin position="1"/>
        <end position="26"/>
    </location>
</feature>
<protein>
    <submittedName>
        <fullName evidence="3">Uncharacterized protein</fullName>
    </submittedName>
</protein>